<sequence length="345" mass="36861">MDGLRCVGRRKTRLGMTTDCIVWSEQTHYVAQPSADARSCDSGLACQAVSRDAQRTFWRIRTMAKSAWAPFPHDAKAFAYTGDALKKAWPKLHAGDCEPFPDAKRAASLIKAAGKAAPKGLDADALAEALQDAWRSFHHGDFKAAFEAGEALGPIGASVAIKALGIHATYLVDADAEKLKRFEQAAKLAEAAIKALPDEANSHYRHAFALGRYSQGLSITKALKEGIAGKVRASLQTALELAPKHAEAHTAMALYHAEIISKIGAMIGGLTYGAKAADAEKHIKEALKLTPASPIALVEYGNVLMLLHGDKKEDDAAAAYEKAAVCKPLDAMEALDAAYARSEIE</sequence>
<dbReference type="InterPro" id="IPR011990">
    <property type="entry name" value="TPR-like_helical_dom_sf"/>
</dbReference>
<name>A0ABW2YFZ2_9GAMM</name>
<evidence type="ECO:0000313" key="1">
    <source>
        <dbReference type="EMBL" id="MFD0726808.1"/>
    </source>
</evidence>
<dbReference type="SUPFAM" id="SSF48452">
    <property type="entry name" value="TPR-like"/>
    <property type="match status" value="1"/>
</dbReference>
<protein>
    <recommendedName>
        <fullName evidence="3">Tetratricopeptide repeat protein</fullName>
    </recommendedName>
</protein>
<reference evidence="2" key="1">
    <citation type="journal article" date="2019" name="Int. J. Syst. Evol. Microbiol.">
        <title>The Global Catalogue of Microorganisms (GCM) 10K type strain sequencing project: providing services to taxonomists for standard genome sequencing and annotation.</title>
        <authorList>
            <consortium name="The Broad Institute Genomics Platform"/>
            <consortium name="The Broad Institute Genome Sequencing Center for Infectious Disease"/>
            <person name="Wu L."/>
            <person name="Ma J."/>
        </authorList>
    </citation>
    <scope>NUCLEOTIDE SEQUENCE [LARGE SCALE GENOMIC DNA]</scope>
    <source>
        <strain evidence="2">CCUG 55585</strain>
    </source>
</reference>
<evidence type="ECO:0008006" key="3">
    <source>
        <dbReference type="Google" id="ProtNLM"/>
    </source>
</evidence>
<accession>A0ABW2YFZ2</accession>
<dbReference type="Gene3D" id="1.25.40.10">
    <property type="entry name" value="Tetratricopeptide repeat domain"/>
    <property type="match status" value="2"/>
</dbReference>
<gene>
    <name evidence="1" type="ORF">ACFQ0E_14515</name>
</gene>
<comment type="caution">
    <text evidence="1">The sequence shown here is derived from an EMBL/GenBank/DDBJ whole genome shotgun (WGS) entry which is preliminary data.</text>
</comment>
<dbReference type="Proteomes" id="UP001597110">
    <property type="component" value="Unassembled WGS sequence"/>
</dbReference>
<dbReference type="EMBL" id="JBHTIF010000003">
    <property type="protein sequence ID" value="MFD0726808.1"/>
    <property type="molecule type" value="Genomic_DNA"/>
</dbReference>
<keyword evidence="2" id="KW-1185">Reference proteome</keyword>
<organism evidence="1 2">
    <name type="scientific">Lysobacter brunescens</name>
    <dbReference type="NCBI Taxonomy" id="262323"/>
    <lineage>
        <taxon>Bacteria</taxon>
        <taxon>Pseudomonadati</taxon>
        <taxon>Pseudomonadota</taxon>
        <taxon>Gammaproteobacteria</taxon>
        <taxon>Lysobacterales</taxon>
        <taxon>Lysobacteraceae</taxon>
        <taxon>Lysobacter</taxon>
    </lineage>
</organism>
<proteinExistence type="predicted"/>
<evidence type="ECO:0000313" key="2">
    <source>
        <dbReference type="Proteomes" id="UP001597110"/>
    </source>
</evidence>